<dbReference type="CDD" id="cd04458">
    <property type="entry name" value="CSP_CDS"/>
    <property type="match status" value="1"/>
</dbReference>
<protein>
    <recommendedName>
        <fullName evidence="2">CSD domain-containing protein</fullName>
    </recommendedName>
</protein>
<feature type="compositionally biased region" description="Polar residues" evidence="1">
    <location>
        <begin position="160"/>
        <end position="171"/>
    </location>
</feature>
<dbReference type="PROSITE" id="PS51857">
    <property type="entry name" value="CSD_2"/>
    <property type="match status" value="1"/>
</dbReference>
<dbReference type="Gene3D" id="2.40.50.140">
    <property type="entry name" value="Nucleic acid-binding proteins"/>
    <property type="match status" value="1"/>
</dbReference>
<dbReference type="Pfam" id="PF00313">
    <property type="entry name" value="CSD"/>
    <property type="match status" value="1"/>
</dbReference>
<evidence type="ECO:0000313" key="3">
    <source>
        <dbReference type="EMBL" id="QHU30011.1"/>
    </source>
</evidence>
<evidence type="ECO:0000256" key="1">
    <source>
        <dbReference type="SAM" id="MobiDB-lite"/>
    </source>
</evidence>
<dbReference type="SMART" id="SM00357">
    <property type="entry name" value="CSP"/>
    <property type="match status" value="1"/>
</dbReference>
<dbReference type="PANTHER" id="PTHR46565">
    <property type="entry name" value="COLD SHOCK DOMAIN PROTEIN 2"/>
    <property type="match status" value="1"/>
</dbReference>
<feature type="domain" description="CSD" evidence="2">
    <location>
        <begin position="6"/>
        <end position="76"/>
    </location>
</feature>
<evidence type="ECO:0000259" key="2">
    <source>
        <dbReference type="PROSITE" id="PS51857"/>
    </source>
</evidence>
<dbReference type="EMBL" id="MN740503">
    <property type="protein sequence ID" value="QHU30011.1"/>
    <property type="molecule type" value="Genomic_DNA"/>
</dbReference>
<reference evidence="3" key="1">
    <citation type="journal article" date="2020" name="Nature">
        <title>Giant virus diversity and host interactions through global metagenomics.</title>
        <authorList>
            <person name="Schulz F."/>
            <person name="Roux S."/>
            <person name="Paez-Espino D."/>
            <person name="Jungbluth S."/>
            <person name="Walsh D.A."/>
            <person name="Denef V.J."/>
            <person name="McMahon K.D."/>
            <person name="Konstantinidis K.T."/>
            <person name="Eloe-Fadrosh E.A."/>
            <person name="Kyrpides N.C."/>
            <person name="Woyke T."/>
        </authorList>
    </citation>
    <scope>NUCLEOTIDE SEQUENCE</scope>
    <source>
        <strain evidence="3">GVMAG-M-3300027833-11</strain>
    </source>
</reference>
<proteinExistence type="predicted"/>
<dbReference type="InterPro" id="IPR012340">
    <property type="entry name" value="NA-bd_OB-fold"/>
</dbReference>
<feature type="region of interest" description="Disordered" evidence="1">
    <location>
        <begin position="69"/>
        <end position="171"/>
    </location>
</feature>
<organism evidence="3">
    <name type="scientific">viral metagenome</name>
    <dbReference type="NCBI Taxonomy" id="1070528"/>
    <lineage>
        <taxon>unclassified sequences</taxon>
        <taxon>metagenomes</taxon>
        <taxon>organismal metagenomes</taxon>
    </lineage>
</organism>
<name>A0A6C0LK10_9ZZZZ</name>
<dbReference type="AlphaFoldDB" id="A0A6C0LK10"/>
<dbReference type="InterPro" id="IPR011129">
    <property type="entry name" value="CSD"/>
</dbReference>
<dbReference type="PRINTS" id="PR00050">
    <property type="entry name" value="COLDSHOCK"/>
</dbReference>
<dbReference type="SUPFAM" id="SSF50249">
    <property type="entry name" value="Nucleic acid-binding proteins"/>
    <property type="match status" value="1"/>
</dbReference>
<dbReference type="GO" id="GO:0003676">
    <property type="term" value="F:nucleic acid binding"/>
    <property type="evidence" value="ECO:0007669"/>
    <property type="project" value="InterPro"/>
</dbReference>
<feature type="compositionally biased region" description="Basic and acidic residues" evidence="1">
    <location>
        <begin position="84"/>
        <end position="102"/>
    </location>
</feature>
<dbReference type="InterPro" id="IPR002059">
    <property type="entry name" value="CSP_DNA-bd"/>
</dbReference>
<sequence length="171" mass="18895">MTETSINTGRVKWFNNKAGYGFITWTNSSGSEDDIFVHHSALNTENDQFRYLVEGEYVTFSVTDTGDKTTASGVTGPDGGKLMCETRRDRREQIDTPSKTRENTSTFRGGGPRSGGGERILVKMVDQEEGDGTVWELVRRGTGTGTGKRRNNRKNKQRDANTGSDETTNDA</sequence>
<feature type="compositionally biased region" description="Basic residues" evidence="1">
    <location>
        <begin position="147"/>
        <end position="156"/>
    </location>
</feature>
<dbReference type="PANTHER" id="PTHR46565:SF20">
    <property type="entry name" value="COLD SHOCK DOMAIN-CONTAINING PROTEIN 4"/>
    <property type="match status" value="1"/>
</dbReference>
<accession>A0A6C0LK10</accession>
<feature type="compositionally biased region" description="Gly residues" evidence="1">
    <location>
        <begin position="108"/>
        <end position="118"/>
    </location>
</feature>